<feature type="compositionally biased region" description="Polar residues" evidence="2">
    <location>
        <begin position="1"/>
        <end position="16"/>
    </location>
</feature>
<feature type="compositionally biased region" description="Pro residues" evidence="2">
    <location>
        <begin position="76"/>
        <end position="87"/>
    </location>
</feature>
<name>A0A6G1L2Q1_9PEZI</name>
<proteinExistence type="predicted"/>
<keyword evidence="3" id="KW-1133">Transmembrane helix</keyword>
<gene>
    <name evidence="4" type="ORF">EJ03DRAFT_329850</name>
</gene>
<feature type="compositionally biased region" description="Polar residues" evidence="2">
    <location>
        <begin position="219"/>
        <end position="231"/>
    </location>
</feature>
<sequence length="529" mass="58143">MADKQPSTATIQSATSPPLPPQPPRPPTISTASSAPNVPPTTLSQTTSPPPPQPSASSSSGIRNRFLRTQTLPQLPQQPPSLSPRPPGLGRRRSSLLSYNSFEDVTQSFAEDLLNPSSTRRVNIAEEHEVTKWHSSPLAFAILPALGGLFFNGGSAFVTDALLLILAAIFLNWSIRIPWDWYYSAQAIRLRGQGDAEDEYYEYDDEGKPRSAGQDDVAVTTSADSSPQSNPADAPKVNKSFIATGKEQDDAQKKYARADAASALRQQELLALLATFAFPVLAAWLLHVIRAQLSRPSGTLVSDYNLSVFLLAAEIRPMRQLVRLMASRTLNLQRTVTGLDDPFSNRTVETRSTISTLLQRVSELEAKISEHQVIPSTVAVADKSDVNELSTELRKRYEPRLEGLERAVRRYEKRSTTLALLTEQRLNSLENRLQDALSLAAVAAQHSQKRGVIAWSLETFSTFFSVPFRLAWTFIAFPITLAEDVYDKAKAVMLGPMPPSKSSRKRQNGGANLDEKALRAKGSGRKAVR</sequence>
<dbReference type="OrthoDB" id="5422510at2759"/>
<feature type="region of interest" description="Disordered" evidence="2">
    <location>
        <begin position="1"/>
        <end position="94"/>
    </location>
</feature>
<accession>A0A6G1L2Q1</accession>
<keyword evidence="5" id="KW-1185">Reference proteome</keyword>
<evidence type="ECO:0000256" key="3">
    <source>
        <dbReference type="SAM" id="Phobius"/>
    </source>
</evidence>
<dbReference type="Proteomes" id="UP000799436">
    <property type="component" value="Unassembled WGS sequence"/>
</dbReference>
<keyword evidence="3" id="KW-0812">Transmembrane</keyword>
<protein>
    <submittedName>
        <fullName evidence="4">Uncharacterized protein</fullName>
    </submittedName>
</protein>
<feature type="compositionally biased region" description="Pro residues" evidence="2">
    <location>
        <begin position="17"/>
        <end position="27"/>
    </location>
</feature>
<feature type="transmembrane region" description="Helical" evidence="3">
    <location>
        <begin position="269"/>
        <end position="289"/>
    </location>
</feature>
<dbReference type="PANTHER" id="PTHR42032">
    <property type="entry name" value="YALI0E30679P"/>
    <property type="match status" value="1"/>
</dbReference>
<evidence type="ECO:0000313" key="5">
    <source>
        <dbReference type="Proteomes" id="UP000799436"/>
    </source>
</evidence>
<keyword evidence="3" id="KW-0472">Membrane</keyword>
<evidence type="ECO:0000256" key="2">
    <source>
        <dbReference type="SAM" id="MobiDB-lite"/>
    </source>
</evidence>
<feature type="region of interest" description="Disordered" evidence="2">
    <location>
        <begin position="203"/>
        <end position="237"/>
    </location>
</feature>
<organism evidence="4 5">
    <name type="scientific">Teratosphaeria nubilosa</name>
    <dbReference type="NCBI Taxonomy" id="161662"/>
    <lineage>
        <taxon>Eukaryota</taxon>
        <taxon>Fungi</taxon>
        <taxon>Dikarya</taxon>
        <taxon>Ascomycota</taxon>
        <taxon>Pezizomycotina</taxon>
        <taxon>Dothideomycetes</taxon>
        <taxon>Dothideomycetidae</taxon>
        <taxon>Mycosphaerellales</taxon>
        <taxon>Teratosphaeriaceae</taxon>
        <taxon>Teratosphaeria</taxon>
    </lineage>
</organism>
<evidence type="ECO:0000313" key="4">
    <source>
        <dbReference type="EMBL" id="KAF2766708.1"/>
    </source>
</evidence>
<keyword evidence="1" id="KW-0175">Coiled coil</keyword>
<dbReference type="AlphaFoldDB" id="A0A6G1L2Q1"/>
<dbReference type="EMBL" id="ML995867">
    <property type="protein sequence ID" value="KAF2766708.1"/>
    <property type="molecule type" value="Genomic_DNA"/>
</dbReference>
<dbReference type="PANTHER" id="PTHR42032:SF1">
    <property type="entry name" value="YALI0E30679P"/>
    <property type="match status" value="1"/>
</dbReference>
<feature type="coiled-coil region" evidence="1">
    <location>
        <begin position="394"/>
        <end position="439"/>
    </location>
</feature>
<evidence type="ECO:0000256" key="1">
    <source>
        <dbReference type="SAM" id="Coils"/>
    </source>
</evidence>
<reference evidence="4" key="1">
    <citation type="journal article" date="2020" name="Stud. Mycol.">
        <title>101 Dothideomycetes genomes: a test case for predicting lifestyles and emergence of pathogens.</title>
        <authorList>
            <person name="Haridas S."/>
            <person name="Albert R."/>
            <person name="Binder M."/>
            <person name="Bloem J."/>
            <person name="Labutti K."/>
            <person name="Salamov A."/>
            <person name="Andreopoulos B."/>
            <person name="Baker S."/>
            <person name="Barry K."/>
            <person name="Bills G."/>
            <person name="Bluhm B."/>
            <person name="Cannon C."/>
            <person name="Castanera R."/>
            <person name="Culley D."/>
            <person name="Daum C."/>
            <person name="Ezra D."/>
            <person name="Gonzalez J."/>
            <person name="Henrissat B."/>
            <person name="Kuo A."/>
            <person name="Liang C."/>
            <person name="Lipzen A."/>
            <person name="Lutzoni F."/>
            <person name="Magnuson J."/>
            <person name="Mondo S."/>
            <person name="Nolan M."/>
            <person name="Ohm R."/>
            <person name="Pangilinan J."/>
            <person name="Park H.-J."/>
            <person name="Ramirez L."/>
            <person name="Alfaro M."/>
            <person name="Sun H."/>
            <person name="Tritt A."/>
            <person name="Yoshinaga Y."/>
            <person name="Zwiers L.-H."/>
            <person name="Turgeon B."/>
            <person name="Goodwin S."/>
            <person name="Spatafora J."/>
            <person name="Crous P."/>
            <person name="Grigoriev I."/>
        </authorList>
    </citation>
    <scope>NUCLEOTIDE SEQUENCE</scope>
    <source>
        <strain evidence="4">CBS 116005</strain>
    </source>
</reference>
<feature type="region of interest" description="Disordered" evidence="2">
    <location>
        <begin position="495"/>
        <end position="529"/>
    </location>
</feature>
<feature type="transmembrane region" description="Helical" evidence="3">
    <location>
        <begin position="161"/>
        <end position="179"/>
    </location>
</feature>